<dbReference type="InterPro" id="IPR026669">
    <property type="entry name" value="Arsenite_MeTrfase-like"/>
</dbReference>
<dbReference type="PANTHER" id="PTHR43675">
    <property type="entry name" value="ARSENITE METHYLTRANSFERASE"/>
    <property type="match status" value="1"/>
</dbReference>
<evidence type="ECO:0000259" key="9">
    <source>
        <dbReference type="Pfam" id="PF13847"/>
    </source>
</evidence>
<protein>
    <recommendedName>
        <fullName evidence="5">Arsenite methyltransferase</fullName>
        <ecNumber evidence="4">2.1.1.137</ecNumber>
    </recommendedName>
</protein>
<evidence type="ECO:0000256" key="7">
    <source>
        <dbReference type="ARBA" id="ARBA00047943"/>
    </source>
</evidence>
<dbReference type="STRING" id="1121326.CLMAG_17410"/>
<proteinExistence type="inferred from homology"/>
<keyword evidence="11" id="KW-1185">Reference proteome</keyword>
<dbReference type="OrthoDB" id="9772751at2"/>
<dbReference type="InterPro" id="IPR029063">
    <property type="entry name" value="SAM-dependent_MTases_sf"/>
</dbReference>
<dbReference type="SUPFAM" id="SSF53335">
    <property type="entry name" value="S-adenosyl-L-methionine-dependent methyltransferases"/>
    <property type="match status" value="1"/>
</dbReference>
<dbReference type="NCBIfam" id="NF008823">
    <property type="entry name" value="PRK11873.1"/>
    <property type="match status" value="1"/>
</dbReference>
<keyword evidence="10" id="KW-0489">Methyltransferase</keyword>
<dbReference type="EMBL" id="LWAE01000002">
    <property type="protein sequence ID" value="KZL91935.1"/>
    <property type="molecule type" value="Genomic_DNA"/>
</dbReference>
<evidence type="ECO:0000256" key="2">
    <source>
        <dbReference type="ARBA" id="ARBA00022691"/>
    </source>
</evidence>
<name>A0A161WJN0_9CLOT</name>
<dbReference type="GO" id="GO:0030791">
    <property type="term" value="F:arsenite methyltransferase activity"/>
    <property type="evidence" value="ECO:0007669"/>
    <property type="project" value="UniProtKB-EC"/>
</dbReference>
<dbReference type="Pfam" id="PF13847">
    <property type="entry name" value="Methyltransf_31"/>
    <property type="match status" value="1"/>
</dbReference>
<evidence type="ECO:0000256" key="5">
    <source>
        <dbReference type="ARBA" id="ARBA00034545"/>
    </source>
</evidence>
<evidence type="ECO:0000313" key="10">
    <source>
        <dbReference type="EMBL" id="KZL91935.1"/>
    </source>
</evidence>
<dbReference type="GO" id="GO:0032259">
    <property type="term" value="P:methylation"/>
    <property type="evidence" value="ECO:0007669"/>
    <property type="project" value="UniProtKB-KW"/>
</dbReference>
<dbReference type="AlphaFoldDB" id="A0A161WJN0"/>
<evidence type="ECO:0000256" key="1">
    <source>
        <dbReference type="ARBA" id="ARBA00022679"/>
    </source>
</evidence>
<evidence type="ECO:0000256" key="3">
    <source>
        <dbReference type="ARBA" id="ARBA00034487"/>
    </source>
</evidence>
<evidence type="ECO:0000256" key="8">
    <source>
        <dbReference type="ARBA" id="ARBA00048428"/>
    </source>
</evidence>
<dbReference type="PANTHER" id="PTHR43675:SF8">
    <property type="entry name" value="ARSENITE METHYLTRANSFERASE"/>
    <property type="match status" value="1"/>
</dbReference>
<keyword evidence="10" id="KW-0830">Ubiquinone</keyword>
<comment type="caution">
    <text evidence="10">The sequence shown here is derived from an EMBL/GenBank/DDBJ whole genome shotgun (WGS) entry which is preliminary data.</text>
</comment>
<gene>
    <name evidence="10" type="primary">ubiE_3</name>
    <name evidence="10" type="ORF">CLMAG_17410</name>
</gene>
<keyword evidence="1 10" id="KW-0808">Transferase</keyword>
<sequence>MLSKKEEIRGHIRKRYAGVALNASKGCGCGSGCCGGDQNTLDYNPKYIEEVSSKIGYTESDLVNVPEEANMGLGCGNPIAIAGLKEGEVVLDLGSGGGFDCFLARRQVGESGYVIGVDMTPEMIQLSRKNVEKSEYTNVEFRLGEIEHLPIRDTSIDVIISNCVINLSLDKEQVFREAYRVLKSGGRLSISDVMATAKVPENIKQDLAMVCDCIGGAEYVDNIRIMLEKVGFKDIRMIPKDNSRQIIKLWAPNTNIEDYVASFIIEAKKE</sequence>
<dbReference type="CDD" id="cd02440">
    <property type="entry name" value="AdoMet_MTases"/>
    <property type="match status" value="1"/>
</dbReference>
<feature type="domain" description="Methyltransferase" evidence="9">
    <location>
        <begin position="85"/>
        <end position="230"/>
    </location>
</feature>
<organism evidence="10 11">
    <name type="scientific">Clostridium magnum DSM 2767</name>
    <dbReference type="NCBI Taxonomy" id="1121326"/>
    <lineage>
        <taxon>Bacteria</taxon>
        <taxon>Bacillati</taxon>
        <taxon>Bacillota</taxon>
        <taxon>Clostridia</taxon>
        <taxon>Eubacteriales</taxon>
        <taxon>Clostridiaceae</taxon>
        <taxon>Clostridium</taxon>
    </lineage>
</organism>
<dbReference type="Gene3D" id="3.40.50.150">
    <property type="entry name" value="Vaccinia Virus protein VP39"/>
    <property type="match status" value="1"/>
</dbReference>
<keyword evidence="2" id="KW-0949">S-adenosyl-L-methionine</keyword>
<evidence type="ECO:0000313" key="11">
    <source>
        <dbReference type="Proteomes" id="UP000076603"/>
    </source>
</evidence>
<comment type="similarity">
    <text evidence="3">Belongs to the methyltransferase superfamily. Arsenite methyltransferase family.</text>
</comment>
<dbReference type="InterPro" id="IPR025714">
    <property type="entry name" value="Methyltranfer_dom"/>
</dbReference>
<reference evidence="10 11" key="1">
    <citation type="submission" date="2016-04" db="EMBL/GenBank/DDBJ databases">
        <title>Genome sequence of Clostridium magnum DSM 2767.</title>
        <authorList>
            <person name="Poehlein A."/>
            <person name="Uhlig R."/>
            <person name="Fischer R."/>
            <person name="Bahl H."/>
            <person name="Daniel R."/>
        </authorList>
    </citation>
    <scope>NUCLEOTIDE SEQUENCE [LARGE SCALE GENOMIC DNA]</scope>
    <source>
        <strain evidence="10 11">DSM 2767</strain>
    </source>
</reference>
<evidence type="ECO:0000256" key="6">
    <source>
        <dbReference type="ARBA" id="ARBA00047941"/>
    </source>
</evidence>
<dbReference type="EC" id="2.1.1.137" evidence="4"/>
<dbReference type="Proteomes" id="UP000076603">
    <property type="component" value="Unassembled WGS sequence"/>
</dbReference>
<evidence type="ECO:0000256" key="4">
    <source>
        <dbReference type="ARBA" id="ARBA00034521"/>
    </source>
</evidence>
<accession>A0A161WJN0</accession>
<dbReference type="PATRIC" id="fig|1121326.3.peg.1723"/>
<dbReference type="RefSeq" id="WP_066620920.1">
    <property type="nucleotide sequence ID" value="NZ_FQXL01000004.1"/>
</dbReference>
<comment type="catalytic activity">
    <reaction evidence="8">
        <text>arsenic triglutathione + 3 [thioredoxin]-dithiol + 3 S-adenosyl-L-methionine = trimethylarsine + 3 [thioredoxin]-disulfide + 3 glutathione + 3 S-adenosyl-L-homocysteine + 3 H(+)</text>
        <dbReference type="Rhea" id="RHEA:69432"/>
        <dbReference type="Rhea" id="RHEA-COMP:10698"/>
        <dbReference type="Rhea" id="RHEA-COMP:10700"/>
        <dbReference type="ChEBI" id="CHEBI:15378"/>
        <dbReference type="ChEBI" id="CHEBI:27130"/>
        <dbReference type="ChEBI" id="CHEBI:29950"/>
        <dbReference type="ChEBI" id="CHEBI:50058"/>
        <dbReference type="ChEBI" id="CHEBI:57856"/>
        <dbReference type="ChEBI" id="CHEBI:57925"/>
        <dbReference type="ChEBI" id="CHEBI:59789"/>
        <dbReference type="ChEBI" id="CHEBI:183640"/>
        <dbReference type="EC" id="2.1.1.137"/>
    </reaction>
</comment>
<comment type="catalytic activity">
    <reaction evidence="7">
        <text>arsenic triglutathione + 2 [thioredoxin]-dithiol + 2 S-adenosyl-L-methionine + H2O = dimethylarsinous acid + 2 [thioredoxin]-disulfide + 3 glutathione + 2 S-adenosyl-L-homocysteine + 2 H(+)</text>
        <dbReference type="Rhea" id="RHEA:69464"/>
        <dbReference type="Rhea" id="RHEA-COMP:10698"/>
        <dbReference type="Rhea" id="RHEA-COMP:10700"/>
        <dbReference type="ChEBI" id="CHEBI:15377"/>
        <dbReference type="ChEBI" id="CHEBI:15378"/>
        <dbReference type="ChEBI" id="CHEBI:23808"/>
        <dbReference type="ChEBI" id="CHEBI:29950"/>
        <dbReference type="ChEBI" id="CHEBI:50058"/>
        <dbReference type="ChEBI" id="CHEBI:57856"/>
        <dbReference type="ChEBI" id="CHEBI:57925"/>
        <dbReference type="ChEBI" id="CHEBI:59789"/>
        <dbReference type="ChEBI" id="CHEBI:183640"/>
        <dbReference type="EC" id="2.1.1.137"/>
    </reaction>
</comment>
<comment type="catalytic activity">
    <reaction evidence="6">
        <text>arsenic triglutathione + [thioredoxin]-dithiol + S-adenosyl-L-methionine + 2 H2O = methylarsonous acid + [thioredoxin]-disulfide + 3 glutathione + S-adenosyl-L-homocysteine + H(+)</text>
        <dbReference type="Rhea" id="RHEA:69460"/>
        <dbReference type="Rhea" id="RHEA-COMP:10698"/>
        <dbReference type="Rhea" id="RHEA-COMP:10700"/>
        <dbReference type="ChEBI" id="CHEBI:15377"/>
        <dbReference type="ChEBI" id="CHEBI:15378"/>
        <dbReference type="ChEBI" id="CHEBI:17826"/>
        <dbReference type="ChEBI" id="CHEBI:29950"/>
        <dbReference type="ChEBI" id="CHEBI:50058"/>
        <dbReference type="ChEBI" id="CHEBI:57856"/>
        <dbReference type="ChEBI" id="CHEBI:57925"/>
        <dbReference type="ChEBI" id="CHEBI:59789"/>
        <dbReference type="ChEBI" id="CHEBI:183640"/>
        <dbReference type="EC" id="2.1.1.137"/>
    </reaction>
</comment>